<dbReference type="Proteomes" id="UP001529491">
    <property type="component" value="Chromosome"/>
</dbReference>
<feature type="signal peptide" evidence="1">
    <location>
        <begin position="1"/>
        <end position="21"/>
    </location>
</feature>
<keyword evidence="1" id="KW-0732">Signal</keyword>
<evidence type="ECO:0000313" key="2">
    <source>
        <dbReference type="EMBL" id="WOT03661.1"/>
    </source>
</evidence>
<evidence type="ECO:0000256" key="1">
    <source>
        <dbReference type="SAM" id="SignalP"/>
    </source>
</evidence>
<proteinExistence type="predicted"/>
<dbReference type="RefSeq" id="WP_310471286.1">
    <property type="nucleotide sequence ID" value="NZ_CP136522.1"/>
</dbReference>
<dbReference type="EMBL" id="CP136522">
    <property type="protein sequence ID" value="WOT03661.1"/>
    <property type="molecule type" value="Genomic_DNA"/>
</dbReference>
<evidence type="ECO:0000313" key="3">
    <source>
        <dbReference type="Proteomes" id="UP001529491"/>
    </source>
</evidence>
<sequence length="84" mass="8848">MKKSIILLGLSVLITAAPSFAGGTFGGNPGNISNMKELLEPQWNGKPGIQHTSAYGVIVQWKADVCGSFNGQEVDVKKCATKAK</sequence>
<keyword evidence="3" id="KW-1185">Reference proteome</keyword>
<name>A0ABZ0JU39_9GAMM</name>
<protein>
    <submittedName>
        <fullName evidence="2">Uncharacterized protein</fullName>
    </submittedName>
</protein>
<organism evidence="2 3">
    <name type="scientific">Shewanella youngdeokensis</name>
    <dbReference type="NCBI Taxonomy" id="2999068"/>
    <lineage>
        <taxon>Bacteria</taxon>
        <taxon>Pseudomonadati</taxon>
        <taxon>Pseudomonadota</taxon>
        <taxon>Gammaproteobacteria</taxon>
        <taxon>Alteromonadales</taxon>
        <taxon>Shewanellaceae</taxon>
        <taxon>Shewanella</taxon>
    </lineage>
</organism>
<accession>A0ABZ0JU39</accession>
<feature type="chain" id="PRO_5047156460" evidence="1">
    <location>
        <begin position="22"/>
        <end position="84"/>
    </location>
</feature>
<gene>
    <name evidence="2" type="ORF">RGE70_09865</name>
</gene>
<reference evidence="2 3" key="1">
    <citation type="submission" date="2023-10" db="EMBL/GenBank/DDBJ databases">
        <title>Complete genome sequence of Shewanella sp. DAU334.</title>
        <authorList>
            <person name="Lee Y.-S."/>
            <person name="Jeong H.-R."/>
            <person name="Hwang E.-J."/>
            <person name="Choi Y.-L."/>
            <person name="Kim G.-D."/>
        </authorList>
    </citation>
    <scope>NUCLEOTIDE SEQUENCE [LARGE SCALE GENOMIC DNA]</scope>
    <source>
        <strain evidence="2 3">DAU334</strain>
    </source>
</reference>